<feature type="compositionally biased region" description="Polar residues" evidence="1">
    <location>
        <begin position="17"/>
        <end position="30"/>
    </location>
</feature>
<comment type="caution">
    <text evidence="2">The sequence shown here is derived from an EMBL/GenBank/DDBJ whole genome shotgun (WGS) entry which is preliminary data.</text>
</comment>
<dbReference type="FunCoup" id="A0A6L2PK22">
    <property type="interactions" value="1157"/>
</dbReference>
<dbReference type="AlphaFoldDB" id="A0A6L2PK22"/>
<dbReference type="GO" id="GO:0005634">
    <property type="term" value="C:nucleus"/>
    <property type="evidence" value="ECO:0007669"/>
    <property type="project" value="TreeGrafter"/>
</dbReference>
<keyword evidence="3" id="KW-1185">Reference proteome</keyword>
<dbReference type="Proteomes" id="UP000502823">
    <property type="component" value="Unassembled WGS sequence"/>
</dbReference>
<organism evidence="2 3">
    <name type="scientific">Coptotermes formosanus</name>
    <name type="common">Formosan subterranean termite</name>
    <dbReference type="NCBI Taxonomy" id="36987"/>
    <lineage>
        <taxon>Eukaryota</taxon>
        <taxon>Metazoa</taxon>
        <taxon>Ecdysozoa</taxon>
        <taxon>Arthropoda</taxon>
        <taxon>Hexapoda</taxon>
        <taxon>Insecta</taxon>
        <taxon>Pterygota</taxon>
        <taxon>Neoptera</taxon>
        <taxon>Polyneoptera</taxon>
        <taxon>Dictyoptera</taxon>
        <taxon>Blattodea</taxon>
        <taxon>Blattoidea</taxon>
        <taxon>Termitoidae</taxon>
        <taxon>Rhinotermitidae</taxon>
        <taxon>Coptotermes</taxon>
    </lineage>
</organism>
<feature type="region of interest" description="Disordered" evidence="1">
    <location>
        <begin position="144"/>
        <end position="183"/>
    </location>
</feature>
<dbReference type="PANTHER" id="PTHR21838">
    <property type="entry name" value="COILED-COIL DOMAIN-CONTAINING PROTEIN 137"/>
    <property type="match status" value="1"/>
</dbReference>
<dbReference type="EMBL" id="BLKM01000389">
    <property type="protein sequence ID" value="GFG32889.1"/>
    <property type="molecule type" value="Genomic_DNA"/>
</dbReference>
<evidence type="ECO:0000256" key="1">
    <source>
        <dbReference type="SAM" id="MobiDB-lite"/>
    </source>
</evidence>
<evidence type="ECO:0008006" key="4">
    <source>
        <dbReference type="Google" id="ProtNLM"/>
    </source>
</evidence>
<reference evidence="3" key="1">
    <citation type="submission" date="2020-01" db="EMBL/GenBank/DDBJ databases">
        <title>Draft genome sequence of the Termite Coptotermes fromosanus.</title>
        <authorList>
            <person name="Itakura S."/>
            <person name="Yosikawa Y."/>
            <person name="Umezawa K."/>
        </authorList>
    </citation>
    <scope>NUCLEOTIDE SEQUENCE [LARGE SCALE GENOMIC DNA]</scope>
</reference>
<feature type="region of interest" description="Disordered" evidence="1">
    <location>
        <begin position="1"/>
        <end position="30"/>
    </location>
</feature>
<feature type="compositionally biased region" description="Basic residues" evidence="1">
    <location>
        <begin position="1"/>
        <end position="12"/>
    </location>
</feature>
<evidence type="ECO:0000313" key="3">
    <source>
        <dbReference type="Proteomes" id="UP000502823"/>
    </source>
</evidence>
<protein>
    <recommendedName>
        <fullName evidence="4">Coiled-coil domain-containing protein 137</fullName>
    </recommendedName>
</protein>
<evidence type="ECO:0000313" key="2">
    <source>
        <dbReference type="EMBL" id="GFG32889.1"/>
    </source>
</evidence>
<gene>
    <name evidence="2" type="ORF">Cfor_06366</name>
</gene>
<dbReference type="InParanoid" id="A0A6L2PK22"/>
<name>A0A6L2PK22_COPFO</name>
<accession>A0A6L2PK22</accession>
<sequence length="291" mass="33759">MGRKIPGRKHRGVKDPLQQQATRNATLQNKINAPPQIVDFQELPKSVERLMKINQALKDGTMQVKRRRRRKNKKQRDGLINTEDLVGKDIILPGMTKEVKPIPSFVQKRGETDSHFLHRIDQACQQVIQQAKFEAKYGVNVKVDPDTGEVSVTKQPKDETDETENSSCKKKRKKSAEIKSNKNELRKKKLEEMKMKKLEETRDDFERFQDHVKFGETVHAPPTFKSLPRKMDSMDTKDKPGKRDLLLKSVLQTKTEPISTFPKKLPLATKQQLELQRLQAVRAYRMLKAWK</sequence>
<dbReference type="OrthoDB" id="5876637at2759"/>
<dbReference type="InterPro" id="IPR026680">
    <property type="entry name" value="CCDC137"/>
</dbReference>
<dbReference type="PANTHER" id="PTHR21838:SF2">
    <property type="entry name" value="COILED-COIL DOMAIN-CONTAINING PROTEIN 137"/>
    <property type="match status" value="1"/>
</dbReference>
<proteinExistence type="predicted"/>